<dbReference type="SUPFAM" id="SSF51338">
    <property type="entry name" value="Composite domain of metallo-dependent hydrolases"/>
    <property type="match status" value="1"/>
</dbReference>
<dbReference type="EMBL" id="NOZQ01000021">
    <property type="protein sequence ID" value="OYD17383.1"/>
    <property type="molecule type" value="Genomic_DNA"/>
</dbReference>
<dbReference type="GO" id="GO:0016811">
    <property type="term" value="F:hydrolase activity, acting on carbon-nitrogen (but not peptide) bonds, in linear amides"/>
    <property type="evidence" value="ECO:0007669"/>
    <property type="project" value="InterPro"/>
</dbReference>
<dbReference type="InterPro" id="IPR032466">
    <property type="entry name" value="Metal_Hydrolase"/>
</dbReference>
<feature type="domain" description="Amidohydrolase 3" evidence="1">
    <location>
        <begin position="43"/>
        <end position="285"/>
    </location>
</feature>
<dbReference type="GO" id="GO:0005829">
    <property type="term" value="C:cytosol"/>
    <property type="evidence" value="ECO:0007669"/>
    <property type="project" value="TreeGrafter"/>
</dbReference>
<dbReference type="Gene3D" id="2.30.40.10">
    <property type="entry name" value="Urease, subunit C, domain 1"/>
    <property type="match status" value="1"/>
</dbReference>
<evidence type="ECO:0000313" key="3">
    <source>
        <dbReference type="Proteomes" id="UP000215215"/>
    </source>
</evidence>
<dbReference type="Gene3D" id="3.20.20.140">
    <property type="entry name" value="Metal-dependent hydrolases"/>
    <property type="match status" value="1"/>
</dbReference>
<dbReference type="Gene3D" id="3.30.1490.130">
    <property type="entry name" value="D-aminoacylase. Domain 3"/>
    <property type="match status" value="1"/>
</dbReference>
<dbReference type="InterPro" id="IPR013108">
    <property type="entry name" value="Amidohydro_3"/>
</dbReference>
<evidence type="ECO:0000313" key="2">
    <source>
        <dbReference type="EMBL" id="OYD17383.1"/>
    </source>
</evidence>
<comment type="caution">
    <text evidence="2">The sequence shown here is derived from an EMBL/GenBank/DDBJ whole genome shotgun (WGS) entry which is preliminary data.</text>
</comment>
<evidence type="ECO:0000259" key="1">
    <source>
        <dbReference type="Pfam" id="PF07969"/>
    </source>
</evidence>
<dbReference type="PANTHER" id="PTHR11647">
    <property type="entry name" value="HYDRANTOINASE/DIHYDROPYRIMIDINASE FAMILY MEMBER"/>
    <property type="match status" value="1"/>
</dbReference>
<protein>
    <recommendedName>
        <fullName evidence="1">Amidohydrolase 3 domain-containing protein</fullName>
    </recommendedName>
</protein>
<dbReference type="Proteomes" id="UP000215215">
    <property type="component" value="Unassembled WGS sequence"/>
</dbReference>
<reference evidence="2 3" key="1">
    <citation type="submission" date="2017-07" db="EMBL/GenBank/DDBJ databases">
        <title>Recovery of genomes from metagenomes via a dereplication, aggregation, and scoring strategy.</title>
        <authorList>
            <person name="Sieber C.M."/>
            <person name="Probst A.J."/>
            <person name="Sharrar A."/>
            <person name="Thomas B.C."/>
            <person name="Hess M."/>
            <person name="Tringe S.G."/>
            <person name="Banfield J.F."/>
        </authorList>
    </citation>
    <scope>NUCLEOTIDE SEQUENCE [LARGE SCALE GENOMIC DNA]</scope>
    <source>
        <strain evidence="2">JGI_Cruoil_03_44_89</strain>
    </source>
</reference>
<name>A0A235BYF3_UNCW3</name>
<accession>A0A235BYF3</accession>
<feature type="domain" description="Amidohydrolase 3" evidence="1">
    <location>
        <begin position="411"/>
        <end position="502"/>
    </location>
</feature>
<dbReference type="Pfam" id="PF07969">
    <property type="entry name" value="Amidohydro_3"/>
    <property type="match status" value="2"/>
</dbReference>
<dbReference type="InterPro" id="IPR050378">
    <property type="entry name" value="Metallo-dep_Hydrolases_sf"/>
</dbReference>
<dbReference type="GO" id="GO:0016812">
    <property type="term" value="F:hydrolase activity, acting on carbon-nitrogen (but not peptide) bonds, in cyclic amides"/>
    <property type="evidence" value="ECO:0007669"/>
    <property type="project" value="TreeGrafter"/>
</dbReference>
<proteinExistence type="predicted"/>
<dbReference type="InterPro" id="IPR023100">
    <property type="entry name" value="D-aminoacylase_insert_dom_sf"/>
</dbReference>
<dbReference type="SUPFAM" id="SSF51556">
    <property type="entry name" value="Metallo-dependent hydrolases"/>
    <property type="match status" value="1"/>
</dbReference>
<dbReference type="PANTHER" id="PTHR11647:SF1">
    <property type="entry name" value="COLLAPSIN RESPONSE MEDIATOR PROTEIN"/>
    <property type="match status" value="1"/>
</dbReference>
<organism evidence="2 3">
    <name type="scientific">candidate division WOR-3 bacterium JGI_Cruoil_03_44_89</name>
    <dbReference type="NCBI Taxonomy" id="1973748"/>
    <lineage>
        <taxon>Bacteria</taxon>
        <taxon>Bacteria division WOR-3</taxon>
    </lineage>
</organism>
<dbReference type="InterPro" id="IPR011059">
    <property type="entry name" value="Metal-dep_hydrolase_composite"/>
</dbReference>
<gene>
    <name evidence="2" type="ORF">CH333_01050</name>
</gene>
<dbReference type="AlphaFoldDB" id="A0A235BYF3"/>
<sequence length="523" mass="57821">MYDIIIKNGTVVDGTGGSVEKKDISIIGDRICSIGCGVEKSSKVIDAEGLVVTPGFIDIHSHTDIGLLVNPRADSKIRQGITTEIGGNCGGSAAPLGGEQFDRLLKWGRENDIKIQWKTVGEFLNTLEENSIALNYGTLVGHGTIRSNIMGMDNRTPLSSELLKMKDELSRGILDGAFGLSTGLAYVPGCFARTEEILELCEVVKKYNGFYATHMRNEGKKLLSSVDEALDIGKKRGLALQLSHLKASRRENWWKMDRVLKKIEDARKNGVDVLFDSYPYTASNTSLSSFLPAWVNAGGKEELLSHLKKKGDRERIKGELKINWGNVLLSSINHRKYRNFEGETILEASNEVRQSPLDFACDLLLKTKGAVSITHFCMSRENVDKVVTHPLSMIATDSSLKAPYGKLSKGKPHPRSYGTFPRVICDYVRERKLLSLTDAVRKMTGMPALRLGLTDRGVIKEGVFADIVIFELDKIEDRATFTDPHRYPSGIEYVLVNGKIVIEKGEHTGALPGRVLRKEIGNL</sequence>
<dbReference type="CDD" id="cd01297">
    <property type="entry name" value="D-aminoacylase"/>
    <property type="match status" value="1"/>
</dbReference>